<evidence type="ECO:0000256" key="3">
    <source>
        <dbReference type="ARBA" id="ARBA00022989"/>
    </source>
</evidence>
<dbReference type="AlphaFoldDB" id="A0A6A7AP78"/>
<gene>
    <name evidence="7" type="ORF">T440DRAFT_361141</name>
</gene>
<dbReference type="Pfam" id="PF07690">
    <property type="entry name" value="MFS_1"/>
    <property type="match status" value="1"/>
</dbReference>
<feature type="transmembrane region" description="Helical" evidence="5">
    <location>
        <begin position="44"/>
        <end position="62"/>
    </location>
</feature>
<name>A0A6A7AP78_9PLEO</name>
<dbReference type="SUPFAM" id="SSF103473">
    <property type="entry name" value="MFS general substrate transporter"/>
    <property type="match status" value="1"/>
</dbReference>
<dbReference type="Proteomes" id="UP000799423">
    <property type="component" value="Unassembled WGS sequence"/>
</dbReference>
<evidence type="ECO:0000259" key="6">
    <source>
        <dbReference type="PROSITE" id="PS50850"/>
    </source>
</evidence>
<evidence type="ECO:0000256" key="2">
    <source>
        <dbReference type="ARBA" id="ARBA00022692"/>
    </source>
</evidence>
<feature type="transmembrane region" description="Helical" evidence="5">
    <location>
        <begin position="74"/>
        <end position="93"/>
    </location>
</feature>
<evidence type="ECO:0000313" key="7">
    <source>
        <dbReference type="EMBL" id="KAF2843875.1"/>
    </source>
</evidence>
<keyword evidence="2 5" id="KW-0812">Transmembrane</keyword>
<sequence>PERKHWLIMASLSFISFMVSLDATILVTVLPVSHLSLHGSAAEAFWTGTSYLLTSAVFQPVIASASQYLGRQQLLVASITLFTFGTAFCALAHDFTVMLTGRCIQGVGGGGIIAITQVIFCDMVPLRERPKYFSMVLSSWSVGSIIG</sequence>
<evidence type="ECO:0000256" key="1">
    <source>
        <dbReference type="ARBA" id="ARBA00004141"/>
    </source>
</evidence>
<dbReference type="PANTHER" id="PTHR23501:SF94">
    <property type="entry name" value="MAJOR FACILITATOR SUPERFAMILY (MFS) PROFILE DOMAIN-CONTAINING PROTEIN"/>
    <property type="match status" value="1"/>
</dbReference>
<evidence type="ECO:0000256" key="5">
    <source>
        <dbReference type="SAM" id="Phobius"/>
    </source>
</evidence>
<dbReference type="InterPro" id="IPR036259">
    <property type="entry name" value="MFS_trans_sf"/>
</dbReference>
<feature type="non-terminal residue" evidence="7">
    <location>
        <position position="1"/>
    </location>
</feature>
<dbReference type="GO" id="GO:0022857">
    <property type="term" value="F:transmembrane transporter activity"/>
    <property type="evidence" value="ECO:0007669"/>
    <property type="project" value="InterPro"/>
</dbReference>
<feature type="non-terminal residue" evidence="7">
    <location>
        <position position="147"/>
    </location>
</feature>
<accession>A0A6A7AP78</accession>
<evidence type="ECO:0000256" key="4">
    <source>
        <dbReference type="ARBA" id="ARBA00023136"/>
    </source>
</evidence>
<keyword evidence="3 5" id="KW-1133">Transmembrane helix</keyword>
<proteinExistence type="predicted"/>
<dbReference type="PROSITE" id="PS50850">
    <property type="entry name" value="MFS"/>
    <property type="match status" value="1"/>
</dbReference>
<protein>
    <submittedName>
        <fullName evidence="7">MFS general substrate transporter</fullName>
    </submittedName>
</protein>
<dbReference type="InterPro" id="IPR020846">
    <property type="entry name" value="MFS_dom"/>
</dbReference>
<dbReference type="PANTHER" id="PTHR23501">
    <property type="entry name" value="MAJOR FACILITATOR SUPERFAMILY"/>
    <property type="match status" value="1"/>
</dbReference>
<organism evidence="7 8">
    <name type="scientific">Plenodomus tracheiphilus IPT5</name>
    <dbReference type="NCBI Taxonomy" id="1408161"/>
    <lineage>
        <taxon>Eukaryota</taxon>
        <taxon>Fungi</taxon>
        <taxon>Dikarya</taxon>
        <taxon>Ascomycota</taxon>
        <taxon>Pezizomycotina</taxon>
        <taxon>Dothideomycetes</taxon>
        <taxon>Pleosporomycetidae</taxon>
        <taxon>Pleosporales</taxon>
        <taxon>Pleosporineae</taxon>
        <taxon>Leptosphaeriaceae</taxon>
        <taxon>Plenodomus</taxon>
    </lineage>
</organism>
<keyword evidence="4 5" id="KW-0472">Membrane</keyword>
<feature type="domain" description="Major facilitator superfamily (MFS) profile" evidence="6">
    <location>
        <begin position="8"/>
        <end position="147"/>
    </location>
</feature>
<dbReference type="GO" id="GO:0005886">
    <property type="term" value="C:plasma membrane"/>
    <property type="evidence" value="ECO:0007669"/>
    <property type="project" value="TreeGrafter"/>
</dbReference>
<reference evidence="7" key="1">
    <citation type="submission" date="2020-01" db="EMBL/GenBank/DDBJ databases">
        <authorList>
            <consortium name="DOE Joint Genome Institute"/>
            <person name="Haridas S."/>
            <person name="Albert R."/>
            <person name="Binder M."/>
            <person name="Bloem J."/>
            <person name="Labutti K."/>
            <person name="Salamov A."/>
            <person name="Andreopoulos B."/>
            <person name="Baker S.E."/>
            <person name="Barry K."/>
            <person name="Bills G."/>
            <person name="Bluhm B.H."/>
            <person name="Cannon C."/>
            <person name="Castanera R."/>
            <person name="Culley D.E."/>
            <person name="Daum C."/>
            <person name="Ezra D."/>
            <person name="Gonzalez J.B."/>
            <person name="Henrissat B."/>
            <person name="Kuo A."/>
            <person name="Liang C."/>
            <person name="Lipzen A."/>
            <person name="Lutzoni F."/>
            <person name="Magnuson J."/>
            <person name="Mondo S."/>
            <person name="Nolan M."/>
            <person name="Ohm R."/>
            <person name="Pangilinan J."/>
            <person name="Park H.-J."/>
            <person name="Ramirez L."/>
            <person name="Alfaro M."/>
            <person name="Sun H."/>
            <person name="Tritt A."/>
            <person name="Yoshinaga Y."/>
            <person name="Zwiers L.-H."/>
            <person name="Turgeon B.G."/>
            <person name="Goodwin S.B."/>
            <person name="Spatafora J.W."/>
            <person name="Crous P.W."/>
            <person name="Grigoriev I.V."/>
        </authorList>
    </citation>
    <scope>NUCLEOTIDE SEQUENCE</scope>
    <source>
        <strain evidence="7">IPT5</strain>
    </source>
</reference>
<evidence type="ECO:0000313" key="8">
    <source>
        <dbReference type="Proteomes" id="UP000799423"/>
    </source>
</evidence>
<dbReference type="EMBL" id="MU006499">
    <property type="protein sequence ID" value="KAF2843875.1"/>
    <property type="molecule type" value="Genomic_DNA"/>
</dbReference>
<dbReference type="OrthoDB" id="2351791at2759"/>
<comment type="subcellular location">
    <subcellularLocation>
        <location evidence="1">Membrane</location>
        <topology evidence="1">Multi-pass membrane protein</topology>
    </subcellularLocation>
</comment>
<feature type="transmembrane region" description="Helical" evidence="5">
    <location>
        <begin position="99"/>
        <end position="121"/>
    </location>
</feature>
<dbReference type="Gene3D" id="1.20.1720.10">
    <property type="entry name" value="Multidrug resistance protein D"/>
    <property type="match status" value="1"/>
</dbReference>
<feature type="transmembrane region" description="Helical" evidence="5">
    <location>
        <begin position="7"/>
        <end position="32"/>
    </location>
</feature>
<dbReference type="InterPro" id="IPR011701">
    <property type="entry name" value="MFS"/>
</dbReference>
<keyword evidence="8" id="KW-1185">Reference proteome</keyword>